<evidence type="ECO:0000313" key="9">
    <source>
        <dbReference type="Proteomes" id="UP000600214"/>
    </source>
</evidence>
<dbReference type="Gene3D" id="2.40.170.20">
    <property type="entry name" value="TonB-dependent receptor, beta-barrel domain"/>
    <property type="match status" value="1"/>
</dbReference>
<evidence type="ECO:0000259" key="7">
    <source>
        <dbReference type="Pfam" id="PF07715"/>
    </source>
</evidence>
<keyword evidence="8" id="KW-0176">Collagen</keyword>
<dbReference type="InterPro" id="IPR008969">
    <property type="entry name" value="CarboxyPept-like_regulatory"/>
</dbReference>
<keyword evidence="3" id="KW-0998">Cell outer membrane</keyword>
<feature type="domain" description="TonB-dependent receptor plug" evidence="7">
    <location>
        <begin position="142"/>
        <end position="219"/>
    </location>
</feature>
<sequence length="770" mass="85747">MNKLLIVGMLLFASLSSIGQKIYTISGTVTDKATGESLIGATVGIEGTDKGTVTNEYGFFSISLPAASYTINASYIGYARYAEKVVLDKDYKLKIMLATEGNNLQEVLISEKAKNEAVTSAQMGKENLNVKQLASLPVLFGEKDVMKIVQLLPGVKAAGEGGTGFYVRGGGADQNLVLLDEAIVYNPSHLLSFFSVFNSDAIKSLTLYKGNEPAQYGGRLSSVMDVKMNDGNDQSYHASGGIGLIAARLNVEGPIVKSKGSFLVSARRTYADAFLGLSGDSTVRNNRLYFYDLNAKLNYKITDRDRIYLSGYYGKDILSFGDVLSIDWGNATATLRWNHIFSSKLFSNTSLIYSDYRYKVKVNTAGVNGNMLSSIQDWNFKQGFDYYMDTNNSWHFGFNAIHHSIAPGIISASPAVSDSANSKTWENAIYISDSWKASPRLNIDIGARLSAFLVLGGNSKFYTLDDSRQIVDTLQYSSGHVYKTYLNFEPRISASYQLGNASSVKAAYARNAQYLHLYSNFITSNPIDKWVATNNIIKPTVADQVSLGFFRNLSENAYESSIETYFKAMHNVADYKDNAQILNSNEPIEPQLLFGQGRAYGIEFSLKKNEGRLTGWLSYTLSRTELRINGVNNNSWYPATQDRTHDLAIVGMYKLSKKWMVSADFVYYTGNAATFPSGKYEIDDQAIPYYTGRNEYRRPAYHRLDVGATVKLKERKHFSPELSISIYNAYGRQNPYIINFQTDPDNPAKTQALQTSLFRWVPSVSYNFKF</sequence>
<keyword evidence="5" id="KW-0732">Signal</keyword>
<dbReference type="InterPro" id="IPR000531">
    <property type="entry name" value="Beta-barrel_TonB"/>
</dbReference>
<dbReference type="Pfam" id="PF00593">
    <property type="entry name" value="TonB_dep_Rec_b-barrel"/>
    <property type="match status" value="1"/>
</dbReference>
<dbReference type="SUPFAM" id="SSF49464">
    <property type="entry name" value="Carboxypeptidase regulatory domain-like"/>
    <property type="match status" value="1"/>
</dbReference>
<keyword evidence="2 4" id="KW-0472">Membrane</keyword>
<comment type="similarity">
    <text evidence="4">Belongs to the TonB-dependent receptor family.</text>
</comment>
<evidence type="ECO:0000256" key="5">
    <source>
        <dbReference type="SAM" id="SignalP"/>
    </source>
</evidence>
<dbReference type="RefSeq" id="WP_188927955.1">
    <property type="nucleotide sequence ID" value="NZ_BMIA01000001.1"/>
</dbReference>
<feature type="domain" description="TonB-dependent receptor-like beta-barrel" evidence="6">
    <location>
        <begin position="276"/>
        <end position="728"/>
    </location>
</feature>
<dbReference type="InterPro" id="IPR012910">
    <property type="entry name" value="Plug_dom"/>
</dbReference>
<dbReference type="Proteomes" id="UP000600214">
    <property type="component" value="Unassembled WGS sequence"/>
</dbReference>
<evidence type="ECO:0000256" key="2">
    <source>
        <dbReference type="ARBA" id="ARBA00023136"/>
    </source>
</evidence>
<keyword evidence="9" id="KW-1185">Reference proteome</keyword>
<comment type="subcellular location">
    <subcellularLocation>
        <location evidence="1 4">Cell outer membrane</location>
    </subcellularLocation>
</comment>
<gene>
    <name evidence="8" type="ORF">GCM10007423_02880</name>
</gene>
<evidence type="ECO:0000256" key="1">
    <source>
        <dbReference type="ARBA" id="ARBA00004442"/>
    </source>
</evidence>
<dbReference type="InterPro" id="IPR036942">
    <property type="entry name" value="Beta-barrel_TonB_sf"/>
</dbReference>
<evidence type="ECO:0000313" key="8">
    <source>
        <dbReference type="EMBL" id="GGH21621.1"/>
    </source>
</evidence>
<feature type="signal peptide" evidence="5">
    <location>
        <begin position="1"/>
        <end position="19"/>
    </location>
</feature>
<dbReference type="SUPFAM" id="SSF56935">
    <property type="entry name" value="Porins"/>
    <property type="match status" value="1"/>
</dbReference>
<dbReference type="InterPro" id="IPR037066">
    <property type="entry name" value="Plug_dom_sf"/>
</dbReference>
<comment type="caution">
    <text evidence="8">The sequence shown here is derived from an EMBL/GenBank/DDBJ whole genome shotgun (WGS) entry which is preliminary data.</text>
</comment>
<dbReference type="Gene3D" id="2.170.130.10">
    <property type="entry name" value="TonB-dependent receptor, plug domain"/>
    <property type="match status" value="1"/>
</dbReference>
<evidence type="ECO:0000256" key="3">
    <source>
        <dbReference type="ARBA" id="ARBA00023237"/>
    </source>
</evidence>
<accession>A0ABQ1YEN8</accession>
<name>A0ABQ1YEN8_9BACT</name>
<evidence type="ECO:0000259" key="6">
    <source>
        <dbReference type="Pfam" id="PF00593"/>
    </source>
</evidence>
<proteinExistence type="inferred from homology"/>
<reference evidence="9" key="1">
    <citation type="journal article" date="2019" name="Int. J. Syst. Evol. Microbiol.">
        <title>The Global Catalogue of Microorganisms (GCM) 10K type strain sequencing project: providing services to taxonomists for standard genome sequencing and annotation.</title>
        <authorList>
            <consortium name="The Broad Institute Genomics Platform"/>
            <consortium name="The Broad Institute Genome Sequencing Center for Infectious Disease"/>
            <person name="Wu L."/>
            <person name="Ma J."/>
        </authorList>
    </citation>
    <scope>NUCLEOTIDE SEQUENCE [LARGE SCALE GENOMIC DNA]</scope>
    <source>
        <strain evidence="9">CGMCC 1.15288</strain>
    </source>
</reference>
<organism evidence="8 9">
    <name type="scientific">Dyadobacter endophyticus</name>
    <dbReference type="NCBI Taxonomy" id="1749036"/>
    <lineage>
        <taxon>Bacteria</taxon>
        <taxon>Pseudomonadati</taxon>
        <taxon>Bacteroidota</taxon>
        <taxon>Cytophagia</taxon>
        <taxon>Cytophagales</taxon>
        <taxon>Spirosomataceae</taxon>
        <taxon>Dyadobacter</taxon>
    </lineage>
</organism>
<keyword evidence="4" id="KW-0798">TonB box</keyword>
<dbReference type="Pfam" id="PF07715">
    <property type="entry name" value="Plug"/>
    <property type="match status" value="1"/>
</dbReference>
<dbReference type="Pfam" id="PF13715">
    <property type="entry name" value="CarbopepD_reg_2"/>
    <property type="match status" value="1"/>
</dbReference>
<dbReference type="EMBL" id="BMIA01000001">
    <property type="protein sequence ID" value="GGH21621.1"/>
    <property type="molecule type" value="Genomic_DNA"/>
</dbReference>
<feature type="chain" id="PRO_5045712084" evidence="5">
    <location>
        <begin position="20"/>
        <end position="770"/>
    </location>
</feature>
<protein>
    <submittedName>
        <fullName evidence="8">Collagen-binding protein</fullName>
    </submittedName>
</protein>
<evidence type="ECO:0000256" key="4">
    <source>
        <dbReference type="RuleBase" id="RU003357"/>
    </source>
</evidence>
<dbReference type="Gene3D" id="2.60.40.1120">
    <property type="entry name" value="Carboxypeptidase-like, regulatory domain"/>
    <property type="match status" value="1"/>
</dbReference>